<reference evidence="6 7" key="1">
    <citation type="submission" date="2019-12" db="EMBL/GenBank/DDBJ databases">
        <title>The draft genomic sequence of strain Chitinophaga oryziterrae JCM 16595.</title>
        <authorList>
            <person name="Zhang X."/>
        </authorList>
    </citation>
    <scope>NUCLEOTIDE SEQUENCE [LARGE SCALE GENOMIC DNA]</scope>
    <source>
        <strain evidence="6 7">JCM 16595</strain>
    </source>
</reference>
<dbReference type="InterPro" id="IPR000673">
    <property type="entry name" value="Sig_transdc_resp-reg_Me-estase"/>
</dbReference>
<dbReference type="Pfam" id="PF01339">
    <property type="entry name" value="CheB_methylest"/>
    <property type="match status" value="1"/>
</dbReference>
<protein>
    <recommendedName>
        <fullName evidence="2">protein-glutamate methylesterase</fullName>
        <ecNumber evidence="2">3.1.1.61</ecNumber>
    </recommendedName>
</protein>
<comment type="catalytic activity">
    <reaction evidence="3">
        <text>[protein]-L-glutamate 5-O-methyl ester + H2O = L-glutamyl-[protein] + methanol + H(+)</text>
        <dbReference type="Rhea" id="RHEA:23236"/>
        <dbReference type="Rhea" id="RHEA-COMP:10208"/>
        <dbReference type="Rhea" id="RHEA-COMP:10311"/>
        <dbReference type="ChEBI" id="CHEBI:15377"/>
        <dbReference type="ChEBI" id="CHEBI:15378"/>
        <dbReference type="ChEBI" id="CHEBI:17790"/>
        <dbReference type="ChEBI" id="CHEBI:29973"/>
        <dbReference type="ChEBI" id="CHEBI:82795"/>
        <dbReference type="EC" id="3.1.1.61"/>
    </reaction>
</comment>
<comment type="caution">
    <text evidence="6">The sequence shown here is derived from an EMBL/GenBank/DDBJ whole genome shotgun (WGS) entry which is preliminary data.</text>
</comment>
<evidence type="ECO:0000259" key="5">
    <source>
        <dbReference type="PROSITE" id="PS50122"/>
    </source>
</evidence>
<dbReference type="PROSITE" id="PS50122">
    <property type="entry name" value="CHEB"/>
    <property type="match status" value="1"/>
</dbReference>
<feature type="active site" evidence="4">
    <location>
        <position position="133"/>
    </location>
</feature>
<dbReference type="EC" id="3.1.1.61" evidence="2"/>
<evidence type="ECO:0000256" key="1">
    <source>
        <dbReference type="ARBA" id="ARBA00022801"/>
    </source>
</evidence>
<dbReference type="GO" id="GO:0000156">
    <property type="term" value="F:phosphorelay response regulator activity"/>
    <property type="evidence" value="ECO:0007669"/>
    <property type="project" value="InterPro"/>
</dbReference>
<accession>A0A6N8JAN3</accession>
<gene>
    <name evidence="6" type="ORF">GO495_17075</name>
</gene>
<sequence length="188" mass="20595">MTSLPKLLVIGGSAGSLEVLLQLLPVLDTNWPLSMIIVIHRKSDSDSLLTELLATRTKLPVKEAEEKDVLMPGVIYITPSDYHLLIEPDYSLTLDDSEKVNYSRPSIDVTFTSAAEVFGDRLYCILLSGANTDGADGLATARELGAFTAVQDPEEAEVSFMPRHALNSTIVDRVLTIQEMITFVKSLK</sequence>
<keyword evidence="1 4" id="KW-0378">Hydrolase</keyword>
<feature type="domain" description="CheB-type methylesterase" evidence="5">
    <location>
        <begin position="1"/>
        <end position="180"/>
    </location>
</feature>
<dbReference type="EMBL" id="WRXO01000004">
    <property type="protein sequence ID" value="MVT42307.1"/>
    <property type="molecule type" value="Genomic_DNA"/>
</dbReference>
<keyword evidence="7" id="KW-1185">Reference proteome</keyword>
<dbReference type="Gene3D" id="3.40.50.180">
    <property type="entry name" value="Methylesterase CheB, C-terminal domain"/>
    <property type="match status" value="1"/>
</dbReference>
<dbReference type="GO" id="GO:0005737">
    <property type="term" value="C:cytoplasm"/>
    <property type="evidence" value="ECO:0007669"/>
    <property type="project" value="InterPro"/>
</dbReference>
<dbReference type="Proteomes" id="UP000468388">
    <property type="component" value="Unassembled WGS sequence"/>
</dbReference>
<dbReference type="CDD" id="cd16433">
    <property type="entry name" value="CheB"/>
    <property type="match status" value="1"/>
</dbReference>
<dbReference type="GO" id="GO:0006935">
    <property type="term" value="P:chemotaxis"/>
    <property type="evidence" value="ECO:0007669"/>
    <property type="project" value="UniProtKB-UniRule"/>
</dbReference>
<feature type="active site" evidence="4">
    <location>
        <position position="40"/>
    </location>
</feature>
<evidence type="ECO:0000256" key="2">
    <source>
        <dbReference type="ARBA" id="ARBA00039140"/>
    </source>
</evidence>
<keyword evidence="4" id="KW-0145">Chemotaxis</keyword>
<dbReference type="InterPro" id="IPR035909">
    <property type="entry name" value="CheB_C"/>
</dbReference>
<feature type="active site" evidence="4">
    <location>
        <position position="13"/>
    </location>
</feature>
<dbReference type="PANTHER" id="PTHR42872">
    <property type="entry name" value="PROTEIN-GLUTAMATE METHYLESTERASE/PROTEIN-GLUTAMINE GLUTAMINASE"/>
    <property type="match status" value="1"/>
</dbReference>
<evidence type="ECO:0000256" key="3">
    <source>
        <dbReference type="ARBA" id="ARBA00048267"/>
    </source>
</evidence>
<evidence type="ECO:0000313" key="6">
    <source>
        <dbReference type="EMBL" id="MVT42307.1"/>
    </source>
</evidence>
<organism evidence="6 7">
    <name type="scientific">Chitinophaga oryziterrae</name>
    <dbReference type="NCBI Taxonomy" id="1031224"/>
    <lineage>
        <taxon>Bacteria</taxon>
        <taxon>Pseudomonadati</taxon>
        <taxon>Bacteroidota</taxon>
        <taxon>Chitinophagia</taxon>
        <taxon>Chitinophagales</taxon>
        <taxon>Chitinophagaceae</taxon>
        <taxon>Chitinophaga</taxon>
    </lineage>
</organism>
<dbReference type="PANTHER" id="PTHR42872:SF6">
    <property type="entry name" value="PROTEIN-GLUTAMATE METHYLESTERASE_PROTEIN-GLUTAMINE GLUTAMINASE"/>
    <property type="match status" value="1"/>
</dbReference>
<name>A0A6N8JAN3_9BACT</name>
<proteinExistence type="predicted"/>
<evidence type="ECO:0000313" key="7">
    <source>
        <dbReference type="Proteomes" id="UP000468388"/>
    </source>
</evidence>
<dbReference type="SUPFAM" id="SSF52738">
    <property type="entry name" value="Methylesterase CheB, C-terminal domain"/>
    <property type="match status" value="1"/>
</dbReference>
<dbReference type="RefSeq" id="WP_157300930.1">
    <property type="nucleotide sequence ID" value="NZ_BAAAZB010000005.1"/>
</dbReference>
<evidence type="ECO:0000256" key="4">
    <source>
        <dbReference type="PROSITE-ProRule" id="PRU00050"/>
    </source>
</evidence>
<dbReference type="AlphaFoldDB" id="A0A6N8JAN3"/>
<dbReference type="GO" id="GO:0008984">
    <property type="term" value="F:protein-glutamate methylesterase activity"/>
    <property type="evidence" value="ECO:0007669"/>
    <property type="project" value="UniProtKB-EC"/>
</dbReference>
<dbReference type="OrthoDB" id="1524092at2"/>